<organism evidence="3 4">
    <name type="scientific">Nostoc sphaeroides CCNUC1</name>
    <dbReference type="NCBI Taxonomy" id="2653204"/>
    <lineage>
        <taxon>Bacteria</taxon>
        <taxon>Bacillati</taxon>
        <taxon>Cyanobacteriota</taxon>
        <taxon>Cyanophyceae</taxon>
        <taxon>Nostocales</taxon>
        <taxon>Nostocaceae</taxon>
        <taxon>Nostoc</taxon>
    </lineage>
</organism>
<evidence type="ECO:0000256" key="1">
    <source>
        <dbReference type="SAM" id="SignalP"/>
    </source>
</evidence>
<dbReference type="Pfam" id="PF07589">
    <property type="entry name" value="PEP-CTERM"/>
    <property type="match status" value="1"/>
</dbReference>
<gene>
    <name evidence="3" type="ORF">GXM_03864</name>
</gene>
<protein>
    <submittedName>
        <fullName evidence="3">PEP-CTERM sorting domain-containing protein</fullName>
    </submittedName>
</protein>
<dbReference type="RefSeq" id="WP_152589407.1">
    <property type="nucleotide sequence ID" value="NZ_CP045226.1"/>
</dbReference>
<keyword evidence="1" id="KW-0732">Signal</keyword>
<dbReference type="EMBL" id="CP045226">
    <property type="protein sequence ID" value="QFS46383.1"/>
    <property type="molecule type" value="Genomic_DNA"/>
</dbReference>
<evidence type="ECO:0000313" key="3">
    <source>
        <dbReference type="EMBL" id="QFS46383.1"/>
    </source>
</evidence>
<feature type="signal peptide" evidence="1">
    <location>
        <begin position="1"/>
        <end position="35"/>
    </location>
</feature>
<dbReference type="InterPro" id="IPR013424">
    <property type="entry name" value="Ice-binding_C"/>
</dbReference>
<sequence length="219" mass="22413">MINLKSRLLNATLAITAAIPLATAGLFTSTGSAQAAALNGGFNYGSAGFPATTVTVSKTSLKFDPSPGLASLSLRSGDFTAFNAASIFNVTTNPLAAGSLFLDLGVFATPGTLTDGANTFRLTAFNTPTFSIQSAGTNIRVNYLGFFDDGAGNKTNAEGYITFVTQDTDAEGTYNSGKTFDATFTGLAVSTVPEPAALLGLGAVGAVMAMSRRRKSFAQ</sequence>
<dbReference type="KEGG" id="nsh:GXM_03864"/>
<keyword evidence="4" id="KW-1185">Reference proteome</keyword>
<reference evidence="3 4" key="1">
    <citation type="submission" date="2019-10" db="EMBL/GenBank/DDBJ databases">
        <title>Genomic and transcriptomic insights into the perfect genentic adaptation of a filamentous nitrogen-fixing cyanobacterium to rice fields.</title>
        <authorList>
            <person name="Chen Z."/>
        </authorList>
    </citation>
    <scope>NUCLEOTIDE SEQUENCE [LARGE SCALE GENOMIC DNA]</scope>
    <source>
        <strain evidence="3">CCNUC1</strain>
    </source>
</reference>
<feature type="domain" description="Ice-binding protein C-terminal" evidence="2">
    <location>
        <begin position="191"/>
        <end position="214"/>
    </location>
</feature>
<evidence type="ECO:0000313" key="4">
    <source>
        <dbReference type="Proteomes" id="UP000326678"/>
    </source>
</evidence>
<evidence type="ECO:0000259" key="2">
    <source>
        <dbReference type="Pfam" id="PF07589"/>
    </source>
</evidence>
<dbReference type="AlphaFoldDB" id="A0A5P8W106"/>
<feature type="chain" id="PRO_5024867156" evidence="1">
    <location>
        <begin position="36"/>
        <end position="219"/>
    </location>
</feature>
<dbReference type="Proteomes" id="UP000326678">
    <property type="component" value="Chromosome Gxm1"/>
</dbReference>
<proteinExistence type="predicted"/>
<accession>A0A5P8W106</accession>
<dbReference type="NCBIfam" id="TIGR02595">
    <property type="entry name" value="PEP_CTERM"/>
    <property type="match status" value="1"/>
</dbReference>
<name>A0A5P8W106_9NOSO</name>